<comment type="caution">
    <text evidence="1">The sequence shown here is derived from an EMBL/GenBank/DDBJ whole genome shotgun (WGS) entry which is preliminary data.</text>
</comment>
<proteinExistence type="predicted"/>
<accession>A0A4Q9DUU4</accession>
<dbReference type="AlphaFoldDB" id="A0A4Q9DUU4"/>
<dbReference type="OrthoDB" id="9796085at2"/>
<dbReference type="InterPro" id="IPR007325">
    <property type="entry name" value="KFase/CYL"/>
</dbReference>
<dbReference type="GO" id="GO:0004061">
    <property type="term" value="F:arylformamidase activity"/>
    <property type="evidence" value="ECO:0007669"/>
    <property type="project" value="InterPro"/>
</dbReference>
<protein>
    <submittedName>
        <fullName evidence="1">Cyclase family protein</fullName>
    </submittedName>
</protein>
<dbReference type="GO" id="GO:0019441">
    <property type="term" value="P:L-tryptophan catabolic process to kynurenine"/>
    <property type="evidence" value="ECO:0007669"/>
    <property type="project" value="InterPro"/>
</dbReference>
<keyword evidence="2" id="KW-1185">Reference proteome</keyword>
<gene>
    <name evidence="1" type="ORF">EYB31_09890</name>
</gene>
<dbReference type="PANTHER" id="PTHR31118:SF12">
    <property type="entry name" value="CYCLASE-LIKE PROTEIN 2"/>
    <property type="match status" value="1"/>
</dbReference>
<name>A0A4Q9DUU4_9BACL</name>
<sequence length="222" mass="25183">MPQIRKIIDLSQPVYHNCPGWPTYEMVHVRYEAIYPNDGYTAERLQMNVHTATHLDAPFHFYPDGKTIEQIPVERFQGEAVPIDLFGIAADSPIGVEHLEPYKDKIRPDDIVLLCTGWGKIRGYSKQYYNQWPYLSGEGAQWLVDRKVKGVGIDGLSIGGWGAPEKAVPPHEILLSNEIWPLEELYLTEELLSEPRWYLCAFPLKLQGFGGAPVRAVAMAFD</sequence>
<dbReference type="Proteomes" id="UP000293142">
    <property type="component" value="Unassembled WGS sequence"/>
</dbReference>
<organism evidence="1 2">
    <name type="scientific">Paenibacillus thalictri</name>
    <dbReference type="NCBI Taxonomy" id="2527873"/>
    <lineage>
        <taxon>Bacteria</taxon>
        <taxon>Bacillati</taxon>
        <taxon>Bacillota</taxon>
        <taxon>Bacilli</taxon>
        <taxon>Bacillales</taxon>
        <taxon>Paenibacillaceae</taxon>
        <taxon>Paenibacillus</taxon>
    </lineage>
</organism>
<reference evidence="1 2" key="1">
    <citation type="submission" date="2019-02" db="EMBL/GenBank/DDBJ databases">
        <title>Paenibacillus sp. nov., isolated from surface-sterilized tissue of Thalictrum simplex L.</title>
        <authorList>
            <person name="Tuo L."/>
        </authorList>
    </citation>
    <scope>NUCLEOTIDE SEQUENCE [LARGE SCALE GENOMIC DNA]</scope>
    <source>
        <strain evidence="1 2">N2SHLJ1</strain>
    </source>
</reference>
<dbReference type="Pfam" id="PF04199">
    <property type="entry name" value="Cyclase"/>
    <property type="match status" value="1"/>
</dbReference>
<dbReference type="PANTHER" id="PTHR31118">
    <property type="entry name" value="CYCLASE-LIKE PROTEIN 2"/>
    <property type="match status" value="1"/>
</dbReference>
<evidence type="ECO:0000313" key="1">
    <source>
        <dbReference type="EMBL" id="TBL80025.1"/>
    </source>
</evidence>
<dbReference type="InterPro" id="IPR037175">
    <property type="entry name" value="KFase_sf"/>
</dbReference>
<dbReference type="EMBL" id="SIRE01000006">
    <property type="protein sequence ID" value="TBL80025.1"/>
    <property type="molecule type" value="Genomic_DNA"/>
</dbReference>
<dbReference type="Gene3D" id="3.50.30.50">
    <property type="entry name" value="Putative cyclase"/>
    <property type="match status" value="1"/>
</dbReference>
<evidence type="ECO:0000313" key="2">
    <source>
        <dbReference type="Proteomes" id="UP000293142"/>
    </source>
</evidence>
<dbReference type="SUPFAM" id="SSF102198">
    <property type="entry name" value="Putative cyclase"/>
    <property type="match status" value="1"/>
</dbReference>